<dbReference type="InterPro" id="IPR007667">
    <property type="entry name" value="Hypoxia_induced_domain"/>
</dbReference>
<gene>
    <name evidence="9" type="ORF">BN9_095590</name>
</gene>
<keyword evidence="4" id="KW-0496">Mitochondrion</keyword>
<evidence type="ECO:0000256" key="1">
    <source>
        <dbReference type="ARBA" id="ARBA00004325"/>
    </source>
</evidence>
<proteinExistence type="predicted"/>
<dbReference type="PROSITE" id="PS51503">
    <property type="entry name" value="HIG1"/>
    <property type="match status" value="1"/>
</dbReference>
<evidence type="ECO:0000256" key="2">
    <source>
        <dbReference type="ARBA" id="ARBA00022692"/>
    </source>
</evidence>
<dbReference type="PANTHER" id="PTHR12297">
    <property type="entry name" value="HYPOXIA-INDUCBILE GENE 1 HIG1 -RELATED"/>
    <property type="match status" value="1"/>
</dbReference>
<evidence type="ECO:0000256" key="7">
    <source>
        <dbReference type="SAM" id="SignalP"/>
    </source>
</evidence>
<feature type="chain" id="PRO_5001529708" description="HIG1 domain-containing protein" evidence="7">
    <location>
        <begin position="23"/>
        <end position="204"/>
    </location>
</feature>
<sequence>MLQCSINATCVLFILTRVGSYGSKNFHNWWKKKCVVVHRSHPIKLCGRCLIYLKDQYISFTDDVPKMETGYAKLKRRCMQEPFVPIGCLATAGVLTSGLLSFARAADPRTQQKYMRARVFAQGSTVIVMVLEIIHAFLLPHFYILYLNENQKLSFHANTNKKKTTNTKRTANTLNASVRVFDKLERYFNNSFSPAEILRTISST</sequence>
<keyword evidence="3 6" id="KW-1133">Transmembrane helix</keyword>
<dbReference type="EMBL" id="CAIX01000226">
    <property type="protein sequence ID" value="CCI48429.1"/>
    <property type="molecule type" value="Genomic_DNA"/>
</dbReference>
<dbReference type="InterPro" id="IPR050355">
    <property type="entry name" value="RCF1"/>
</dbReference>
<dbReference type="AlphaFoldDB" id="A0A024GNJ3"/>
<dbReference type="PANTHER" id="PTHR12297:SF3">
    <property type="entry name" value="HIG1 DOMAIN FAMILY MEMBER 1A"/>
    <property type="match status" value="1"/>
</dbReference>
<evidence type="ECO:0000256" key="4">
    <source>
        <dbReference type="ARBA" id="ARBA00023128"/>
    </source>
</evidence>
<dbReference type="OrthoDB" id="6604018at2759"/>
<keyword evidence="2 6" id="KW-0812">Transmembrane</keyword>
<organism evidence="9 10">
    <name type="scientific">Albugo candida</name>
    <dbReference type="NCBI Taxonomy" id="65357"/>
    <lineage>
        <taxon>Eukaryota</taxon>
        <taxon>Sar</taxon>
        <taxon>Stramenopiles</taxon>
        <taxon>Oomycota</taxon>
        <taxon>Peronosporomycetes</taxon>
        <taxon>Albuginales</taxon>
        <taxon>Albuginaceae</taxon>
        <taxon>Albugo</taxon>
    </lineage>
</organism>
<evidence type="ECO:0000313" key="9">
    <source>
        <dbReference type="EMBL" id="CCI48429.1"/>
    </source>
</evidence>
<evidence type="ECO:0000256" key="3">
    <source>
        <dbReference type="ARBA" id="ARBA00022989"/>
    </source>
</evidence>
<evidence type="ECO:0000313" key="10">
    <source>
        <dbReference type="Proteomes" id="UP000053237"/>
    </source>
</evidence>
<accession>A0A024GNJ3</accession>
<evidence type="ECO:0000256" key="5">
    <source>
        <dbReference type="ARBA" id="ARBA00023136"/>
    </source>
</evidence>
<feature type="domain" description="HIG1" evidence="8">
    <location>
        <begin position="55"/>
        <end position="147"/>
    </location>
</feature>
<protein>
    <recommendedName>
        <fullName evidence="8">HIG1 domain-containing protein</fullName>
    </recommendedName>
</protein>
<reference evidence="9 10" key="1">
    <citation type="submission" date="2012-05" db="EMBL/GenBank/DDBJ databases">
        <title>Recombination and specialization in a pathogen metapopulation.</title>
        <authorList>
            <person name="Gardiner A."/>
            <person name="Kemen E."/>
            <person name="Schultz-Larsen T."/>
            <person name="MacLean D."/>
            <person name="Van Oosterhout C."/>
            <person name="Jones J.D.G."/>
        </authorList>
    </citation>
    <scope>NUCLEOTIDE SEQUENCE [LARGE SCALE GENOMIC DNA]</scope>
    <source>
        <strain evidence="9 10">Ac Nc2</strain>
    </source>
</reference>
<evidence type="ECO:0000259" key="8">
    <source>
        <dbReference type="PROSITE" id="PS51503"/>
    </source>
</evidence>
<name>A0A024GNJ3_9STRA</name>
<feature type="transmembrane region" description="Helical" evidence="6">
    <location>
        <begin position="83"/>
        <end position="106"/>
    </location>
</feature>
<dbReference type="Pfam" id="PF04588">
    <property type="entry name" value="HIG_1_N"/>
    <property type="match status" value="1"/>
</dbReference>
<comment type="caution">
    <text evidence="9">The sequence shown here is derived from an EMBL/GenBank/DDBJ whole genome shotgun (WGS) entry which is preliminary data.</text>
</comment>
<evidence type="ECO:0000256" key="6">
    <source>
        <dbReference type="SAM" id="Phobius"/>
    </source>
</evidence>
<feature type="signal peptide" evidence="7">
    <location>
        <begin position="1"/>
        <end position="22"/>
    </location>
</feature>
<dbReference type="InParanoid" id="A0A024GNJ3"/>
<dbReference type="Proteomes" id="UP000053237">
    <property type="component" value="Unassembled WGS sequence"/>
</dbReference>
<comment type="subcellular location">
    <subcellularLocation>
        <location evidence="1">Mitochondrion membrane</location>
    </subcellularLocation>
</comment>
<dbReference type="STRING" id="65357.A0A024GNJ3"/>
<keyword evidence="5 6" id="KW-0472">Membrane</keyword>
<dbReference type="GO" id="GO:0031966">
    <property type="term" value="C:mitochondrial membrane"/>
    <property type="evidence" value="ECO:0007669"/>
    <property type="project" value="UniProtKB-SubCell"/>
</dbReference>
<keyword evidence="10" id="KW-1185">Reference proteome</keyword>
<keyword evidence="7" id="KW-0732">Signal</keyword>
<feature type="transmembrane region" description="Helical" evidence="6">
    <location>
        <begin position="126"/>
        <end position="146"/>
    </location>
</feature>
<dbReference type="Gene3D" id="6.10.140.1320">
    <property type="match status" value="1"/>
</dbReference>